<name>A0ABD5S9X0_9EURY</name>
<proteinExistence type="predicted"/>
<gene>
    <name evidence="1" type="ORF">ACFQEU_04190</name>
</gene>
<sequence>MKADSGRSYSAFGLTVRSGLDLPELPRWEGSVGTEADVTIAVGAVDCPELATADDGMVERAGRAEYYLRYGLVDVAIREGNEIVIDPAGDVPHEILRHVVLGPAFNHLLHQRGHFVLHASVVEIDGVAVAFLGDSGQGKTTTATAFLLEGYRVLSDDAATVVSGETGPAVRAGYPAIKLGPEVVDRFDVPVGEPQRIGDARERHFYPLPHGQPSAPVPLDRVYVLEDADRLEITRTNPNREIMNLIENTYTAGLLRDDATAISNFDRCSDLASAVAVKRLRRPRDLDELPRLVGRVVDDLAAPC</sequence>
<dbReference type="RefSeq" id="WP_379779573.1">
    <property type="nucleotide sequence ID" value="NZ_JBHSWW010000033.1"/>
</dbReference>
<evidence type="ECO:0000313" key="2">
    <source>
        <dbReference type="Proteomes" id="UP001596442"/>
    </source>
</evidence>
<keyword evidence="2" id="KW-1185">Reference proteome</keyword>
<evidence type="ECO:0008006" key="3">
    <source>
        <dbReference type="Google" id="ProtNLM"/>
    </source>
</evidence>
<dbReference type="Proteomes" id="UP001596442">
    <property type="component" value="Unassembled WGS sequence"/>
</dbReference>
<reference evidence="1 2" key="1">
    <citation type="journal article" date="2019" name="Int. J. Syst. Evol. Microbiol.">
        <title>The Global Catalogue of Microorganisms (GCM) 10K type strain sequencing project: providing services to taxonomists for standard genome sequencing and annotation.</title>
        <authorList>
            <consortium name="The Broad Institute Genomics Platform"/>
            <consortium name="The Broad Institute Genome Sequencing Center for Infectious Disease"/>
            <person name="Wu L."/>
            <person name="Ma J."/>
        </authorList>
    </citation>
    <scope>NUCLEOTIDE SEQUENCE [LARGE SCALE GENOMIC DNA]</scope>
    <source>
        <strain evidence="1 2">CGMCC 1.3239</strain>
    </source>
</reference>
<comment type="caution">
    <text evidence="1">The sequence shown here is derived from an EMBL/GenBank/DDBJ whole genome shotgun (WGS) entry which is preliminary data.</text>
</comment>
<accession>A0ABD5S9X0</accession>
<evidence type="ECO:0000313" key="1">
    <source>
        <dbReference type="EMBL" id="MFC6752667.1"/>
    </source>
</evidence>
<dbReference type="SUPFAM" id="SSF53795">
    <property type="entry name" value="PEP carboxykinase-like"/>
    <property type="match status" value="1"/>
</dbReference>
<protein>
    <recommendedName>
        <fullName evidence="3">Serine/threonine protein kinase</fullName>
    </recommendedName>
</protein>
<organism evidence="1 2">
    <name type="scientific">Halorubrum tibetense</name>
    <dbReference type="NCBI Taxonomy" id="175631"/>
    <lineage>
        <taxon>Archaea</taxon>
        <taxon>Methanobacteriati</taxon>
        <taxon>Methanobacteriota</taxon>
        <taxon>Stenosarchaea group</taxon>
        <taxon>Halobacteria</taxon>
        <taxon>Halobacteriales</taxon>
        <taxon>Haloferacaceae</taxon>
        <taxon>Halorubrum</taxon>
    </lineage>
</organism>
<dbReference type="Gene3D" id="3.40.50.300">
    <property type="entry name" value="P-loop containing nucleotide triphosphate hydrolases"/>
    <property type="match status" value="1"/>
</dbReference>
<dbReference type="InterPro" id="IPR027417">
    <property type="entry name" value="P-loop_NTPase"/>
</dbReference>
<dbReference type="AlphaFoldDB" id="A0ABD5S9X0"/>
<dbReference type="EMBL" id="JBHSWW010000033">
    <property type="protein sequence ID" value="MFC6752667.1"/>
    <property type="molecule type" value="Genomic_DNA"/>
</dbReference>